<feature type="non-terminal residue" evidence="2">
    <location>
        <position position="216"/>
    </location>
</feature>
<feature type="non-terminal residue" evidence="2">
    <location>
        <position position="1"/>
    </location>
</feature>
<organism evidence="2">
    <name type="scientific">uncultured Rubrobacteraceae bacterium</name>
    <dbReference type="NCBI Taxonomy" id="349277"/>
    <lineage>
        <taxon>Bacteria</taxon>
        <taxon>Bacillati</taxon>
        <taxon>Actinomycetota</taxon>
        <taxon>Rubrobacteria</taxon>
        <taxon>Rubrobacterales</taxon>
        <taxon>Rubrobacteraceae</taxon>
        <taxon>environmental samples</taxon>
    </lineage>
</organism>
<dbReference type="EC" id="3.1.6.6" evidence="2"/>
<keyword evidence="2" id="KW-0378">Hydrolase</keyword>
<evidence type="ECO:0000313" key="2">
    <source>
        <dbReference type="EMBL" id="CAA9472898.1"/>
    </source>
</evidence>
<feature type="compositionally biased region" description="Basic residues" evidence="1">
    <location>
        <begin position="30"/>
        <end position="41"/>
    </location>
</feature>
<name>A0A6J4RP55_9ACTN</name>
<gene>
    <name evidence="2" type="ORF">AVDCRST_MAG02-4218</name>
</gene>
<accession>A0A6J4RP55</accession>
<feature type="region of interest" description="Disordered" evidence="1">
    <location>
        <begin position="1"/>
        <end position="108"/>
    </location>
</feature>
<dbReference type="EMBL" id="CADCVH010000108">
    <property type="protein sequence ID" value="CAA9472898.1"/>
    <property type="molecule type" value="Genomic_DNA"/>
</dbReference>
<evidence type="ECO:0000256" key="1">
    <source>
        <dbReference type="SAM" id="MobiDB-lite"/>
    </source>
</evidence>
<feature type="compositionally biased region" description="Basic and acidic residues" evidence="1">
    <location>
        <begin position="1"/>
        <end position="13"/>
    </location>
</feature>
<proteinExistence type="predicted"/>
<protein>
    <submittedName>
        <fullName evidence="2">Choline-sulfatase</fullName>
        <ecNumber evidence="2">3.1.6.6</ecNumber>
    </submittedName>
</protein>
<feature type="compositionally biased region" description="Basic residues" evidence="1">
    <location>
        <begin position="58"/>
        <end position="67"/>
    </location>
</feature>
<dbReference type="GO" id="GO:0047753">
    <property type="term" value="F:choline-sulfatase activity"/>
    <property type="evidence" value="ECO:0007669"/>
    <property type="project" value="UniProtKB-EC"/>
</dbReference>
<dbReference type="AlphaFoldDB" id="A0A6J4RP55"/>
<reference evidence="2" key="1">
    <citation type="submission" date="2020-02" db="EMBL/GenBank/DDBJ databases">
        <authorList>
            <person name="Meier V. D."/>
        </authorList>
    </citation>
    <scope>NUCLEOTIDE SEQUENCE</scope>
    <source>
        <strain evidence="2">AVDCRST_MAG02</strain>
    </source>
</reference>
<sequence>ARIERPRSRHTDEVTPGLPRPGRRVGACGRLRHGPRRRRRGASGGRSEGGGRQERRQGRCRGRRGRGPRGGPGVPERGGDTHGRFGRGRPLPGDAGAHAQPQGRDDREGHHLRELVRHQLGLLPEPGDRPARPVRPQPPGPHQRAAARGRGEISSLGRRRVHGGHLATGRRLPDLVLRQVPQRLLRRLRPAGLGRVVRHLGQLPLQLPQRERRHHQ</sequence>
<feature type="region of interest" description="Disordered" evidence="1">
    <location>
        <begin position="120"/>
        <end position="165"/>
    </location>
</feature>